<evidence type="ECO:0000313" key="2">
    <source>
        <dbReference type="Proteomes" id="UP000315750"/>
    </source>
</evidence>
<gene>
    <name evidence="1" type="ORF">Pan181_17100</name>
</gene>
<proteinExistence type="predicted"/>
<dbReference type="Proteomes" id="UP000315750">
    <property type="component" value="Chromosome"/>
</dbReference>
<sequence length="203" mass="22987">MREVSCLRTKSSEWRLASVCCKTDLAISNFKMPLLLVSPNCQRAIRKLQPNPCGLSRGRLNQPATFCRLWFTALRLPPLSTRETQILPAGFRAVKGPEGIFDKKLLRLVSGVYSLTGCEESKFRNSLRRLELYVDLSQAQVGGGYIGETFFQRECYALFLQSSEWATRSFVCRSSRVRIAMQANHQRLRSSCAAEVPTSQRTL</sequence>
<dbReference type="KEGG" id="amuc:Pan181_17100"/>
<keyword evidence="2" id="KW-1185">Reference proteome</keyword>
<dbReference type="AlphaFoldDB" id="A0A518ALB4"/>
<protein>
    <submittedName>
        <fullName evidence="1">Uncharacterized protein</fullName>
    </submittedName>
</protein>
<evidence type="ECO:0000313" key="1">
    <source>
        <dbReference type="EMBL" id="QDU55520.1"/>
    </source>
</evidence>
<organism evidence="1 2">
    <name type="scientific">Aeoliella mucimassa</name>
    <dbReference type="NCBI Taxonomy" id="2527972"/>
    <lineage>
        <taxon>Bacteria</taxon>
        <taxon>Pseudomonadati</taxon>
        <taxon>Planctomycetota</taxon>
        <taxon>Planctomycetia</taxon>
        <taxon>Pirellulales</taxon>
        <taxon>Lacipirellulaceae</taxon>
        <taxon>Aeoliella</taxon>
    </lineage>
</organism>
<reference evidence="1 2" key="1">
    <citation type="submission" date="2019-02" db="EMBL/GenBank/DDBJ databases">
        <title>Deep-cultivation of Planctomycetes and their phenomic and genomic characterization uncovers novel biology.</title>
        <authorList>
            <person name="Wiegand S."/>
            <person name="Jogler M."/>
            <person name="Boedeker C."/>
            <person name="Pinto D."/>
            <person name="Vollmers J."/>
            <person name="Rivas-Marin E."/>
            <person name="Kohn T."/>
            <person name="Peeters S.H."/>
            <person name="Heuer A."/>
            <person name="Rast P."/>
            <person name="Oberbeckmann S."/>
            <person name="Bunk B."/>
            <person name="Jeske O."/>
            <person name="Meyerdierks A."/>
            <person name="Storesund J.E."/>
            <person name="Kallscheuer N."/>
            <person name="Luecker S."/>
            <person name="Lage O.M."/>
            <person name="Pohl T."/>
            <person name="Merkel B.J."/>
            <person name="Hornburger P."/>
            <person name="Mueller R.-W."/>
            <person name="Bruemmer F."/>
            <person name="Labrenz M."/>
            <person name="Spormann A.M."/>
            <person name="Op den Camp H."/>
            <person name="Overmann J."/>
            <person name="Amann R."/>
            <person name="Jetten M.S.M."/>
            <person name="Mascher T."/>
            <person name="Medema M.H."/>
            <person name="Devos D.P."/>
            <person name="Kaster A.-K."/>
            <person name="Ovreas L."/>
            <person name="Rohde M."/>
            <person name="Galperin M.Y."/>
            <person name="Jogler C."/>
        </authorList>
    </citation>
    <scope>NUCLEOTIDE SEQUENCE [LARGE SCALE GENOMIC DNA]</scope>
    <source>
        <strain evidence="1 2">Pan181</strain>
    </source>
</reference>
<dbReference type="EMBL" id="CP036278">
    <property type="protein sequence ID" value="QDU55520.1"/>
    <property type="molecule type" value="Genomic_DNA"/>
</dbReference>
<name>A0A518ALB4_9BACT</name>
<accession>A0A518ALB4</accession>